<organism evidence="2">
    <name type="scientific">Caenorhabditis brenneri</name>
    <name type="common">Nematode worm</name>
    <dbReference type="NCBI Taxonomy" id="135651"/>
    <lineage>
        <taxon>Eukaryota</taxon>
        <taxon>Metazoa</taxon>
        <taxon>Ecdysozoa</taxon>
        <taxon>Nematoda</taxon>
        <taxon>Chromadorea</taxon>
        <taxon>Rhabditida</taxon>
        <taxon>Rhabditina</taxon>
        <taxon>Rhabditomorpha</taxon>
        <taxon>Rhabditoidea</taxon>
        <taxon>Rhabditidae</taxon>
        <taxon>Peloderinae</taxon>
        <taxon>Caenorhabditis</taxon>
    </lineage>
</organism>
<evidence type="ECO:0000313" key="2">
    <source>
        <dbReference type="Proteomes" id="UP000008068"/>
    </source>
</evidence>
<gene>
    <name evidence="1" type="ORF">CAEBREN_02983</name>
</gene>
<accession>G0M8N3</accession>
<evidence type="ECO:0000313" key="1">
    <source>
        <dbReference type="EMBL" id="EGT30094.1"/>
    </source>
</evidence>
<dbReference type="EMBL" id="GL379786">
    <property type="protein sequence ID" value="EGT30094.1"/>
    <property type="molecule type" value="Genomic_DNA"/>
</dbReference>
<proteinExistence type="predicted"/>
<reference evidence="2" key="1">
    <citation type="submission" date="2011-07" db="EMBL/GenBank/DDBJ databases">
        <authorList>
            <consortium name="Caenorhabditis brenneri Sequencing and Analysis Consortium"/>
            <person name="Wilson R.K."/>
        </authorList>
    </citation>
    <scope>NUCLEOTIDE SEQUENCE [LARGE SCALE GENOMIC DNA]</scope>
    <source>
        <strain evidence="2">PB2801</strain>
    </source>
</reference>
<name>G0M8N3_CAEBE</name>
<dbReference type="Proteomes" id="UP000008068">
    <property type="component" value="Unassembled WGS sequence"/>
</dbReference>
<dbReference type="InParanoid" id="G0M8N3"/>
<keyword evidence="2" id="KW-1185">Reference proteome</keyword>
<sequence>MKNAFDIDAIRGTKH</sequence>
<protein>
    <submittedName>
        <fullName evidence="1">Uncharacterized protein</fullName>
    </submittedName>
</protein>